<evidence type="ECO:0000256" key="1">
    <source>
        <dbReference type="ARBA" id="ARBA00004442"/>
    </source>
</evidence>
<proteinExistence type="inferred from homology"/>
<dbReference type="GO" id="GO:0015288">
    <property type="term" value="F:porin activity"/>
    <property type="evidence" value="ECO:0007669"/>
    <property type="project" value="TreeGrafter"/>
</dbReference>
<evidence type="ECO:0000256" key="2">
    <source>
        <dbReference type="ARBA" id="ARBA00007613"/>
    </source>
</evidence>
<comment type="similarity">
    <text evidence="2">Belongs to the outer membrane factor (OMF) (TC 1.B.17) family.</text>
</comment>
<keyword evidence="7" id="KW-0998">Cell outer membrane</keyword>
<keyword evidence="6" id="KW-0472">Membrane</keyword>
<dbReference type="Gene3D" id="1.20.1600.10">
    <property type="entry name" value="Outer membrane efflux proteins (OEP)"/>
    <property type="match status" value="1"/>
</dbReference>
<comment type="subcellular location">
    <subcellularLocation>
        <location evidence="1">Cell outer membrane</location>
    </subcellularLocation>
</comment>
<dbReference type="GO" id="GO:0009279">
    <property type="term" value="C:cell outer membrane"/>
    <property type="evidence" value="ECO:0007669"/>
    <property type="project" value="UniProtKB-SubCell"/>
</dbReference>
<comment type="caution">
    <text evidence="10">The sequence shown here is derived from an EMBL/GenBank/DDBJ whole genome shotgun (WGS) entry which is preliminary data.</text>
</comment>
<evidence type="ECO:0000256" key="4">
    <source>
        <dbReference type="ARBA" id="ARBA00022452"/>
    </source>
</evidence>
<dbReference type="GO" id="GO:1990281">
    <property type="term" value="C:efflux pump complex"/>
    <property type="evidence" value="ECO:0007669"/>
    <property type="project" value="TreeGrafter"/>
</dbReference>
<evidence type="ECO:0000256" key="9">
    <source>
        <dbReference type="SAM" id="SignalP"/>
    </source>
</evidence>
<feature type="signal peptide" evidence="9">
    <location>
        <begin position="1"/>
        <end position="20"/>
    </location>
</feature>
<dbReference type="InterPro" id="IPR003423">
    <property type="entry name" value="OMP_efflux"/>
</dbReference>
<evidence type="ECO:0000256" key="8">
    <source>
        <dbReference type="SAM" id="Coils"/>
    </source>
</evidence>
<dbReference type="EMBL" id="JASZ02000027">
    <property type="protein sequence ID" value="OWK97493.1"/>
    <property type="molecule type" value="Genomic_DNA"/>
</dbReference>
<gene>
    <name evidence="10" type="ORF">AP75_11075</name>
</gene>
<keyword evidence="4" id="KW-1134">Transmembrane beta strand</keyword>
<evidence type="ECO:0000256" key="7">
    <source>
        <dbReference type="ARBA" id="ARBA00023237"/>
    </source>
</evidence>
<dbReference type="AlphaFoldDB" id="A0A246B7W9"/>
<sequence length="419" mass="48493">MKIFKLLLLLTFLLSLPVNAQETVTLEEIQLLAKEHYPLIKRNGLIEKTQTYTLENIAKGWLPQINVVGQATYQNEVTQLPFALPNSSVEPLSKDQYKVYADIQQTVYDGGIISNQKKLAKIQSETEIQKNEVELDQLEERINQIYFGILQSQEQMQQTEITKNDLENGLKKANAQLQFGTILRSQVDVLKAQLIGLQQRQIEVQSLRKNLIETLSLFTKKDFNENTIFEKPEKLLLTSENNRTELKLFSLQQQFLETQKSLVQSKNLPKLGAFFQGGYGKPGFNMLRNEFDVFYISGLRLQIPISGYYTKKNDLVLLNTQQQNLEIQKENFLFNQNFSTIRNNEELEKLQKLIQKDEELIVLRQSIKKASLAQLENGVINTSDYLREVNAEEQARIQKTTHEIQFLLTQYNQKAQLNN</sequence>
<evidence type="ECO:0000313" key="10">
    <source>
        <dbReference type="EMBL" id="OWK97493.1"/>
    </source>
</evidence>
<accession>A0A246B7W9</accession>
<keyword evidence="8" id="KW-0175">Coiled coil</keyword>
<keyword evidence="3" id="KW-0813">Transport</keyword>
<evidence type="ECO:0000256" key="3">
    <source>
        <dbReference type="ARBA" id="ARBA00022448"/>
    </source>
</evidence>
<feature type="chain" id="PRO_5013032314" description="Transporter" evidence="9">
    <location>
        <begin position="21"/>
        <end position="419"/>
    </location>
</feature>
<evidence type="ECO:0000256" key="5">
    <source>
        <dbReference type="ARBA" id="ARBA00022692"/>
    </source>
</evidence>
<evidence type="ECO:0000313" key="11">
    <source>
        <dbReference type="Proteomes" id="UP000197587"/>
    </source>
</evidence>
<dbReference type="PANTHER" id="PTHR30026">
    <property type="entry name" value="OUTER MEMBRANE PROTEIN TOLC"/>
    <property type="match status" value="1"/>
</dbReference>
<dbReference type="SUPFAM" id="SSF56954">
    <property type="entry name" value="Outer membrane efflux proteins (OEP)"/>
    <property type="match status" value="1"/>
</dbReference>
<evidence type="ECO:0000256" key="6">
    <source>
        <dbReference type="ARBA" id="ARBA00023136"/>
    </source>
</evidence>
<feature type="coiled-coil region" evidence="8">
    <location>
        <begin position="121"/>
        <end position="176"/>
    </location>
</feature>
<evidence type="ECO:0008006" key="12">
    <source>
        <dbReference type="Google" id="ProtNLM"/>
    </source>
</evidence>
<keyword evidence="9" id="KW-0732">Signal</keyword>
<dbReference type="Pfam" id="PF02321">
    <property type="entry name" value="OEP"/>
    <property type="match status" value="1"/>
</dbReference>
<protein>
    <recommendedName>
        <fullName evidence="12">Transporter</fullName>
    </recommendedName>
</protein>
<keyword evidence="11" id="KW-1185">Reference proteome</keyword>
<dbReference type="RefSeq" id="WP_088264712.1">
    <property type="nucleotide sequence ID" value="NZ_JASZ02000027.1"/>
</dbReference>
<organism evidence="10 11">
    <name type="scientific">Kaistella haifensis DSM 19056</name>
    <dbReference type="NCBI Taxonomy" id="1450526"/>
    <lineage>
        <taxon>Bacteria</taxon>
        <taxon>Pseudomonadati</taxon>
        <taxon>Bacteroidota</taxon>
        <taxon>Flavobacteriia</taxon>
        <taxon>Flavobacteriales</taxon>
        <taxon>Weeksellaceae</taxon>
        <taxon>Chryseobacterium group</taxon>
        <taxon>Kaistella</taxon>
    </lineage>
</organism>
<keyword evidence="5" id="KW-0812">Transmembrane</keyword>
<name>A0A246B7W9_9FLAO</name>
<dbReference type="InterPro" id="IPR051906">
    <property type="entry name" value="TolC-like"/>
</dbReference>
<dbReference type="Proteomes" id="UP000197587">
    <property type="component" value="Unassembled WGS sequence"/>
</dbReference>
<reference evidence="10 11" key="1">
    <citation type="submission" date="2017-05" db="EMBL/GenBank/DDBJ databases">
        <title>Genome of Chryseobacterium haifense.</title>
        <authorList>
            <person name="Newman J.D."/>
        </authorList>
    </citation>
    <scope>NUCLEOTIDE SEQUENCE [LARGE SCALE GENOMIC DNA]</scope>
    <source>
        <strain evidence="10 11">DSM 19056</strain>
    </source>
</reference>
<dbReference type="GO" id="GO:0015562">
    <property type="term" value="F:efflux transmembrane transporter activity"/>
    <property type="evidence" value="ECO:0007669"/>
    <property type="project" value="InterPro"/>
</dbReference>
<dbReference type="PANTHER" id="PTHR30026:SF20">
    <property type="entry name" value="OUTER MEMBRANE PROTEIN TOLC"/>
    <property type="match status" value="1"/>
</dbReference>